<name>A0ABT7F139_9RHOB</name>
<dbReference type="Proteomes" id="UP001243757">
    <property type="component" value="Unassembled WGS sequence"/>
</dbReference>
<dbReference type="PANTHER" id="PTHR11645">
    <property type="entry name" value="PYRROLINE-5-CARBOXYLATE REDUCTASE"/>
    <property type="match status" value="1"/>
</dbReference>
<dbReference type="Gene3D" id="3.40.50.720">
    <property type="entry name" value="NAD(P)-binding Rossmann-like Domain"/>
    <property type="match status" value="1"/>
</dbReference>
<dbReference type="RefSeq" id="WP_284481142.1">
    <property type="nucleotide sequence ID" value="NZ_JASNJD010000007.1"/>
</dbReference>
<dbReference type="InterPro" id="IPR036291">
    <property type="entry name" value="NAD(P)-bd_dom_sf"/>
</dbReference>
<gene>
    <name evidence="3" type="ORF">QO033_11620</name>
</gene>
<evidence type="ECO:0000256" key="1">
    <source>
        <dbReference type="ARBA" id="ARBA00005525"/>
    </source>
</evidence>
<feature type="domain" description="Pyrroline-5-carboxylate reductase catalytic N-terminal" evidence="2">
    <location>
        <begin position="3"/>
        <end position="91"/>
    </location>
</feature>
<evidence type="ECO:0000259" key="2">
    <source>
        <dbReference type="Pfam" id="PF03807"/>
    </source>
</evidence>
<accession>A0ABT7F139</accession>
<dbReference type="SUPFAM" id="SSF51735">
    <property type="entry name" value="NAD(P)-binding Rossmann-fold domains"/>
    <property type="match status" value="1"/>
</dbReference>
<evidence type="ECO:0000313" key="4">
    <source>
        <dbReference type="Proteomes" id="UP001243757"/>
    </source>
</evidence>
<evidence type="ECO:0000313" key="3">
    <source>
        <dbReference type="EMBL" id="MDK3018328.1"/>
    </source>
</evidence>
<comment type="similarity">
    <text evidence="1">Belongs to the pyrroline-5-carboxylate reductase family.</text>
</comment>
<sequence>MYRIGFLGTGHIAAPMVRFLARTGHGITVSDRNAEIAAALAEGHGVAIAPNQEVIDRSDIVFLCLRPHLAQEVLSGLSFRAGQQIVSVMAGPSLAQLQTLCAPATDFTMTIPLGFLEQGGCPLPAYPDSDLLDRLFAPENPVFQVPDETALNMHFAICAMVPGLLDLMQTGAAWLAEQTGNPKQAEFYTTQLFSGFLAAMERAPGALSQKRDGLATEGTISLQMTDALEAGGVHRVLTDALSAIGARLNGVD</sequence>
<dbReference type="InterPro" id="IPR028939">
    <property type="entry name" value="P5C_Rdtase_cat_N"/>
</dbReference>
<dbReference type="Pfam" id="PF03807">
    <property type="entry name" value="F420_oxidored"/>
    <property type="match status" value="1"/>
</dbReference>
<reference evidence="3 4" key="1">
    <citation type="submission" date="2023-05" db="EMBL/GenBank/DDBJ databases">
        <title>Pseudodonghicola sp. nov.</title>
        <authorList>
            <person name="Huang J."/>
        </authorList>
    </citation>
    <scope>NUCLEOTIDE SEQUENCE [LARGE SCALE GENOMIC DNA]</scope>
    <source>
        <strain evidence="3 4">IC7</strain>
    </source>
</reference>
<protein>
    <submittedName>
        <fullName evidence="3">NAD(P)-binding domain-containing protein</fullName>
    </submittedName>
</protein>
<proteinExistence type="inferred from homology"/>
<dbReference type="PANTHER" id="PTHR11645:SF13">
    <property type="entry name" value="PYRROLINE-5-CARBOXYLATE REDUCTASE CATALYTIC N-TERMINAL DOMAIN-CONTAINING PROTEIN"/>
    <property type="match status" value="1"/>
</dbReference>
<organism evidence="3 4">
    <name type="scientific">Pseudodonghicola flavimaris</name>
    <dbReference type="NCBI Taxonomy" id="3050036"/>
    <lineage>
        <taxon>Bacteria</taxon>
        <taxon>Pseudomonadati</taxon>
        <taxon>Pseudomonadota</taxon>
        <taxon>Alphaproteobacteria</taxon>
        <taxon>Rhodobacterales</taxon>
        <taxon>Paracoccaceae</taxon>
        <taxon>Pseudodonghicola</taxon>
    </lineage>
</organism>
<comment type="caution">
    <text evidence="3">The sequence shown here is derived from an EMBL/GenBank/DDBJ whole genome shotgun (WGS) entry which is preliminary data.</text>
</comment>
<keyword evidence="4" id="KW-1185">Reference proteome</keyword>
<dbReference type="EMBL" id="JASNJD010000007">
    <property type="protein sequence ID" value="MDK3018328.1"/>
    <property type="molecule type" value="Genomic_DNA"/>
</dbReference>